<dbReference type="Pfam" id="PF12222">
    <property type="entry name" value="PNGaseA"/>
    <property type="match status" value="1"/>
</dbReference>
<keyword evidence="2" id="KW-0472">Membrane</keyword>
<reference evidence="4" key="2">
    <citation type="submission" date="2023-05" db="EMBL/GenBank/DDBJ databases">
        <authorList>
            <consortium name="Lawrence Berkeley National Laboratory"/>
            <person name="Steindorff A."/>
            <person name="Hensen N."/>
            <person name="Bonometti L."/>
            <person name="Westerberg I."/>
            <person name="Brannstrom I.O."/>
            <person name="Guillou S."/>
            <person name="Cros-Aarteil S."/>
            <person name="Calhoun S."/>
            <person name="Haridas S."/>
            <person name="Kuo A."/>
            <person name="Mondo S."/>
            <person name="Pangilinan J."/>
            <person name="Riley R."/>
            <person name="Labutti K."/>
            <person name="Andreopoulos B."/>
            <person name="Lipzen A."/>
            <person name="Chen C."/>
            <person name="Yanf M."/>
            <person name="Daum C."/>
            <person name="Ng V."/>
            <person name="Clum A."/>
            <person name="Ohm R."/>
            <person name="Martin F."/>
            <person name="Silar P."/>
            <person name="Natvig D."/>
            <person name="Lalanne C."/>
            <person name="Gautier V."/>
            <person name="Ament-Velasquez S.L."/>
            <person name="Kruys A."/>
            <person name="Hutchinson M.I."/>
            <person name="Powell A.J."/>
            <person name="Barry K."/>
            <person name="Miller A.N."/>
            <person name="Grigoriev I.V."/>
            <person name="Debuchy R."/>
            <person name="Gladieux P."/>
            <person name="Thoren M.H."/>
            <person name="Johannesson H."/>
        </authorList>
    </citation>
    <scope>NUCLEOTIDE SEQUENCE</scope>
    <source>
        <strain evidence="4">CBS 103.79</strain>
    </source>
</reference>
<reference evidence="4" key="1">
    <citation type="journal article" date="2023" name="Mol. Phylogenet. Evol.">
        <title>Genome-scale phylogeny and comparative genomics of the fungal order Sordariales.</title>
        <authorList>
            <person name="Hensen N."/>
            <person name="Bonometti L."/>
            <person name="Westerberg I."/>
            <person name="Brannstrom I.O."/>
            <person name="Guillou S."/>
            <person name="Cros-Aarteil S."/>
            <person name="Calhoun S."/>
            <person name="Haridas S."/>
            <person name="Kuo A."/>
            <person name="Mondo S."/>
            <person name="Pangilinan J."/>
            <person name="Riley R."/>
            <person name="LaButti K."/>
            <person name="Andreopoulos B."/>
            <person name="Lipzen A."/>
            <person name="Chen C."/>
            <person name="Yan M."/>
            <person name="Daum C."/>
            <person name="Ng V."/>
            <person name="Clum A."/>
            <person name="Steindorff A."/>
            <person name="Ohm R.A."/>
            <person name="Martin F."/>
            <person name="Silar P."/>
            <person name="Natvig D.O."/>
            <person name="Lalanne C."/>
            <person name="Gautier V."/>
            <person name="Ament-Velasquez S.L."/>
            <person name="Kruys A."/>
            <person name="Hutchinson M.I."/>
            <person name="Powell A.J."/>
            <person name="Barry K."/>
            <person name="Miller A.N."/>
            <person name="Grigoriev I.V."/>
            <person name="Debuchy R."/>
            <person name="Gladieux P."/>
            <person name="Hiltunen Thoren M."/>
            <person name="Johannesson H."/>
        </authorList>
    </citation>
    <scope>NUCLEOTIDE SEQUENCE</scope>
    <source>
        <strain evidence="4">CBS 103.79</strain>
    </source>
</reference>
<keyword evidence="2" id="KW-0812">Transmembrane</keyword>
<gene>
    <name evidence="4" type="ORF">C8A05DRAFT_37880</name>
</gene>
<evidence type="ECO:0000313" key="4">
    <source>
        <dbReference type="EMBL" id="KAK3898531.1"/>
    </source>
</evidence>
<comment type="caution">
    <text evidence="4">The sequence shown here is derived from an EMBL/GenBank/DDBJ whole genome shotgun (WGS) entry which is preliminary data.</text>
</comment>
<organism evidence="4 5">
    <name type="scientific">Staphylotrichum tortipilum</name>
    <dbReference type="NCBI Taxonomy" id="2831512"/>
    <lineage>
        <taxon>Eukaryota</taxon>
        <taxon>Fungi</taxon>
        <taxon>Dikarya</taxon>
        <taxon>Ascomycota</taxon>
        <taxon>Pezizomycotina</taxon>
        <taxon>Sordariomycetes</taxon>
        <taxon>Sordariomycetidae</taxon>
        <taxon>Sordariales</taxon>
        <taxon>Chaetomiaceae</taxon>
        <taxon>Staphylotrichum</taxon>
    </lineage>
</organism>
<dbReference type="EMBL" id="MU855921">
    <property type="protein sequence ID" value="KAK3898531.1"/>
    <property type="molecule type" value="Genomic_DNA"/>
</dbReference>
<dbReference type="Pfam" id="PF25156">
    <property type="entry name" value="PNGase_A_C"/>
    <property type="match status" value="1"/>
</dbReference>
<name>A0AAN6MCT4_9PEZI</name>
<proteinExistence type="predicted"/>
<dbReference type="PANTHER" id="PTHR31104">
    <property type="entry name" value="PEPTIDE-N4-(N-ACETYL-BETA-GLUCOSAMINYL)ASPARAGINE AMIDASE A PROTEIN"/>
    <property type="match status" value="1"/>
</dbReference>
<feature type="domain" description="Peptide N-acetyl-beta-D-glucosaminyl asparaginase amidase A N-terminal" evidence="3">
    <location>
        <begin position="139"/>
        <end position="460"/>
    </location>
</feature>
<feature type="compositionally biased region" description="Low complexity" evidence="1">
    <location>
        <begin position="89"/>
        <end position="102"/>
    </location>
</feature>
<protein>
    <submittedName>
        <fullName evidence="4">Peptide N-acetyl-beta-D-glucosaminyl asparaginase amidase A-domain-containing protein</fullName>
    </submittedName>
</protein>
<keyword evidence="2" id="KW-1133">Transmembrane helix</keyword>
<dbReference type="Proteomes" id="UP001303889">
    <property type="component" value="Unassembled WGS sequence"/>
</dbReference>
<accession>A0AAN6MCT4</accession>
<evidence type="ECO:0000313" key="5">
    <source>
        <dbReference type="Proteomes" id="UP001303889"/>
    </source>
</evidence>
<evidence type="ECO:0000256" key="2">
    <source>
        <dbReference type="SAM" id="Phobius"/>
    </source>
</evidence>
<dbReference type="InterPro" id="IPR021102">
    <property type="entry name" value="PNGase_A"/>
</dbReference>
<feature type="transmembrane region" description="Helical" evidence="2">
    <location>
        <begin position="37"/>
        <end position="55"/>
    </location>
</feature>
<dbReference type="InterPro" id="IPR056948">
    <property type="entry name" value="PNGaseA_N"/>
</dbReference>
<evidence type="ECO:0000256" key="1">
    <source>
        <dbReference type="SAM" id="MobiDB-lite"/>
    </source>
</evidence>
<keyword evidence="5" id="KW-1185">Reference proteome</keyword>
<evidence type="ECO:0000259" key="3">
    <source>
        <dbReference type="Pfam" id="PF12222"/>
    </source>
</evidence>
<sequence>MATTPDLEKRAILAAAVDDSDAQPAPASPPRSRIRPWLFVLVGALVVLSIGATSHRCFADTSLFTTTHGVSRAGGHAHQHGIKPQAVNSRSPTTSATTSAAAPSRTVLKTFEVAQPVLMPDGPAESDGSTRDRKDYTPELCSVLLMRHDFAWSYNAPFVGNYTPPSCDFNRVVLNFSVVSQGRQFDRLAIMYFGDTEVWRTSTAEPTSPPGISWIYLKDMTEYLYFWKSPQKLIFDLGNLIDDKYTGIFNTTMTAIFYKADVETDQAPPSDLIIPISSRHSASNSVSLFVLPAENATNTISLPRNIRRAVFSVSANGQATEEFWWSNVLQSDVSTFNKTAGELPGLSPFREVQVLIDGQLAGVQWPFPVIFTGGVVPSLHRPIVGIHAFDLREHEIDITPFLPLLCDGQQHTFTIRVAGLDVAGDSSSTSAALTESVNESWYVTGKLFLWLDDDPSSITTGSAPSVNLSPPTIVVTRAVTTDVNGTNETLTYTTSVQRALKITTADLRTQNSSAFSSPSPATWSQSLTYTNRGRVTDFGFTQINDMLIKGTDRATLPSSHPHPHHQPDYTATYAYPLFCNSTYAVSPQGNLSISAFLRQGKEVSVAGPSVFPSGLEAFSGKGGSGKGLVRRLETSKEGTAEFRQTGDGKASSGWGEARQVFWFGVAGEGGKEGEELYFREVEAVNGTVVGDVKRLAGRRVEVDVPGLRGGGKGVVSVGATEYA</sequence>
<feature type="region of interest" description="Disordered" evidence="1">
    <location>
        <begin position="74"/>
        <end position="102"/>
    </location>
</feature>
<dbReference type="AlphaFoldDB" id="A0AAN6MCT4"/>